<dbReference type="PANTHER" id="PTHR30273">
    <property type="entry name" value="PERIPLASMIC SIGNAL SENSOR AND SIGMA FACTOR ACTIVATOR FECR-RELATED"/>
    <property type="match status" value="1"/>
</dbReference>
<evidence type="ECO:0000313" key="3">
    <source>
        <dbReference type="EMBL" id="XBY64216.1"/>
    </source>
</evidence>
<evidence type="ECO:0000259" key="2">
    <source>
        <dbReference type="Pfam" id="PF16220"/>
    </source>
</evidence>
<dbReference type="InterPro" id="IPR006860">
    <property type="entry name" value="FecR"/>
</dbReference>
<reference evidence="3" key="1">
    <citation type="submission" date="2023-08" db="EMBL/GenBank/DDBJ databases">
        <title>Increased levels of nutrients transform a symbiont into a lethal pathobiont.</title>
        <authorList>
            <person name="Lachnit T."/>
            <person name="Ulrich L."/>
            <person name="Willmer F.M."/>
            <person name="Hasenbein T."/>
            <person name="Steiner L.X."/>
            <person name="Wolters M."/>
            <person name="Herbst E.M."/>
            <person name="Deines P."/>
        </authorList>
    </citation>
    <scope>NUCLEOTIDE SEQUENCE</scope>
    <source>
        <strain evidence="3">T3</strain>
    </source>
</reference>
<evidence type="ECO:0000259" key="1">
    <source>
        <dbReference type="Pfam" id="PF04773"/>
    </source>
</evidence>
<dbReference type="InterPro" id="IPR012373">
    <property type="entry name" value="Ferrdict_sens_TM"/>
</dbReference>
<accession>A0AAU7Y2C0</accession>
<dbReference type="AlphaFoldDB" id="A0AAU7Y2C0"/>
<feature type="domain" description="FecR N-terminal" evidence="2">
    <location>
        <begin position="11"/>
        <end position="51"/>
    </location>
</feature>
<dbReference type="Pfam" id="PF16220">
    <property type="entry name" value="DUF4880"/>
    <property type="match status" value="1"/>
</dbReference>
<dbReference type="Pfam" id="PF04773">
    <property type="entry name" value="FecR"/>
    <property type="match status" value="1"/>
</dbReference>
<dbReference type="Gene3D" id="2.60.120.1440">
    <property type="match status" value="1"/>
</dbReference>
<organism evidence="3">
    <name type="scientific">Pseudomonas solani</name>
    <dbReference type="NCBI Taxonomy" id="2731552"/>
    <lineage>
        <taxon>Bacteria</taxon>
        <taxon>Pseudomonadati</taxon>
        <taxon>Pseudomonadota</taxon>
        <taxon>Gammaproteobacteria</taxon>
        <taxon>Pseudomonadales</taxon>
        <taxon>Pseudomonadaceae</taxon>
        <taxon>Pseudomonas</taxon>
    </lineage>
</organism>
<name>A0AAU7Y2C0_9PSED</name>
<sequence>MSQAPIDRAGEEAIAWMVRLRAGTPDARQQARFETWLNSDSSHQDAWARLQGGLGGHYDTLRSFERRAPGQAREALLQPELSRRNLLRGLAGLGLLGGGLWLGASSQAGQALMADLRTGTGERRRFTLADGSLLELNADSAVDLDVSTNAHLLHLRQGALVISAAQGSTQPLVVRTRQGDVRTLGGRLLVEQLAESTRAVALERGAQASQLLGGSLGLGEGQAALLHARHIELLSGDQRNRAGWLQGRLNVLDEPLEAVIDALRPYRRGLIRVSPEVRQIKVQGVFPLDDPDRALTALGETLPIRVDTYGPWLTLISAAV</sequence>
<gene>
    <name evidence="3" type="ORF">ABS648_00230</name>
</gene>
<proteinExistence type="predicted"/>
<dbReference type="InterPro" id="IPR032623">
    <property type="entry name" value="FecR_N"/>
</dbReference>
<dbReference type="RefSeq" id="WP_184488185.1">
    <property type="nucleotide sequence ID" value="NZ_CP158373.1"/>
</dbReference>
<dbReference type="EMBL" id="CP158373">
    <property type="protein sequence ID" value="XBY64216.1"/>
    <property type="molecule type" value="Genomic_DNA"/>
</dbReference>
<dbReference type="GO" id="GO:0016989">
    <property type="term" value="F:sigma factor antagonist activity"/>
    <property type="evidence" value="ECO:0007669"/>
    <property type="project" value="TreeGrafter"/>
</dbReference>
<dbReference type="PIRSF" id="PIRSF018266">
    <property type="entry name" value="FecR"/>
    <property type="match status" value="1"/>
</dbReference>
<feature type="domain" description="FecR protein" evidence="1">
    <location>
        <begin position="115"/>
        <end position="202"/>
    </location>
</feature>
<dbReference type="PANTHER" id="PTHR30273:SF2">
    <property type="entry name" value="PROTEIN FECR"/>
    <property type="match status" value="1"/>
</dbReference>
<protein>
    <submittedName>
        <fullName evidence="3">FecR domain-containing protein</fullName>
    </submittedName>
</protein>